<keyword evidence="1" id="KW-0547">Nucleotide-binding</keyword>
<evidence type="ECO:0000313" key="6">
    <source>
        <dbReference type="EMBL" id="GAA1633215.1"/>
    </source>
</evidence>
<comment type="caution">
    <text evidence="6">The sequence shown here is derived from an EMBL/GenBank/DDBJ whole genome shotgun (WGS) entry which is preliminary data.</text>
</comment>
<dbReference type="InterPro" id="IPR002197">
    <property type="entry name" value="HTH_Fis"/>
</dbReference>
<evidence type="ECO:0000256" key="1">
    <source>
        <dbReference type="ARBA" id="ARBA00022741"/>
    </source>
</evidence>
<evidence type="ECO:0000256" key="4">
    <source>
        <dbReference type="ARBA" id="ARBA00023163"/>
    </source>
</evidence>
<dbReference type="InterPro" id="IPR029016">
    <property type="entry name" value="GAF-like_dom_sf"/>
</dbReference>
<dbReference type="SUPFAM" id="SSF52540">
    <property type="entry name" value="P-loop containing nucleoside triphosphate hydrolases"/>
    <property type="match status" value="1"/>
</dbReference>
<dbReference type="InterPro" id="IPR027417">
    <property type="entry name" value="P-loop_NTPase"/>
</dbReference>
<gene>
    <name evidence="6" type="primary">mimR</name>
    <name evidence="6" type="ORF">GCM10009744_22140</name>
</gene>
<dbReference type="Pfam" id="PF02954">
    <property type="entry name" value="HTH_8"/>
    <property type="match status" value="1"/>
</dbReference>
<keyword evidence="3" id="KW-0805">Transcription regulation</keyword>
<dbReference type="Pfam" id="PF25601">
    <property type="entry name" value="AAA_lid_14"/>
    <property type="match status" value="1"/>
</dbReference>
<keyword evidence="4" id="KW-0804">Transcription</keyword>
<dbReference type="SUPFAM" id="SSF46689">
    <property type="entry name" value="Homeodomain-like"/>
    <property type="match status" value="1"/>
</dbReference>
<dbReference type="InterPro" id="IPR002078">
    <property type="entry name" value="Sigma_54_int"/>
</dbReference>
<dbReference type="Gene3D" id="1.10.8.60">
    <property type="match status" value="1"/>
</dbReference>
<protein>
    <submittedName>
        <fullName evidence="6">Transcriptional regulator MimR</fullName>
    </submittedName>
</protein>
<dbReference type="EMBL" id="BAAANE010000004">
    <property type="protein sequence ID" value="GAA1633215.1"/>
    <property type="molecule type" value="Genomic_DNA"/>
</dbReference>
<reference evidence="6 7" key="1">
    <citation type="journal article" date="2019" name="Int. J. Syst. Evol. Microbiol.">
        <title>The Global Catalogue of Microorganisms (GCM) 10K type strain sequencing project: providing services to taxonomists for standard genome sequencing and annotation.</title>
        <authorList>
            <consortium name="The Broad Institute Genomics Platform"/>
            <consortium name="The Broad Institute Genome Sequencing Center for Infectious Disease"/>
            <person name="Wu L."/>
            <person name="Ma J."/>
        </authorList>
    </citation>
    <scope>NUCLEOTIDE SEQUENCE [LARGE SCALE GENOMIC DNA]</scope>
    <source>
        <strain evidence="6 7">JCM 14306</strain>
    </source>
</reference>
<accession>A0ABN2F8N0</accession>
<dbReference type="InterPro" id="IPR009057">
    <property type="entry name" value="Homeodomain-like_sf"/>
</dbReference>
<dbReference type="Proteomes" id="UP001501319">
    <property type="component" value="Unassembled WGS sequence"/>
</dbReference>
<dbReference type="RefSeq" id="WP_344110952.1">
    <property type="nucleotide sequence ID" value="NZ_BAAANE010000004.1"/>
</dbReference>
<dbReference type="PRINTS" id="PR01590">
    <property type="entry name" value="HTHFIS"/>
</dbReference>
<dbReference type="InterPro" id="IPR058031">
    <property type="entry name" value="AAA_lid_NorR"/>
</dbReference>
<sequence length="605" mass="65115">MDPTDQRRRTANARADFLSAGASVSGAVPEIVAASWQRSLQAGVDTDEVRAQYFQDLDTSSRLVRSAQPIIDRLSGEAADIPLSIALTDSKARVLSRLDTSSAVGARLDGISFASGFQYAEGNVGTNGVGTVFEAGQPVHVVGAQHFHERLQPFACAGAPIRDPLTGHIEGVLDISCLAEDSNPLMRSLVRTAAQNIERSLLLDRSVLQQALFETFVKTDSRTRGAVLAVGGSVVMGNSVAQALFDPAEQRTIQEHLRYLGTRKGHVVDEIELPTGNVVRLHGTRVIVGDTVAGVVVEVVLRHEEPAASARRRSVEAAPVTSVDRPAVRHRSAATRPVSQSPLWKRACAEILAALAQHQALLVVGETGAGKFSLVVDLYKRATPAGRSRLVDAAELGKDSFGSEPLEAVSEPTLWIFRNIDGLSSDGTKRLNAILLAVADGESPAYIAATLSDANVDSELPFRAALVHFEHSVTVPPLRHRTEDIPMVVAQVLRKLSALRERRVSPAAMRVICGYSWPGNIRQLEEALRAALGKRPVGEIRPEDLPGYCHQSARRQLTGLEAIERDAIVRALHDADGNRVQAAAALGIARSSLYRKLRTFGIETI</sequence>
<proteinExistence type="predicted"/>
<keyword evidence="2" id="KW-0067">ATP-binding</keyword>
<organism evidence="6 7">
    <name type="scientific">Kribbella alba</name>
    <dbReference type="NCBI Taxonomy" id="190197"/>
    <lineage>
        <taxon>Bacteria</taxon>
        <taxon>Bacillati</taxon>
        <taxon>Actinomycetota</taxon>
        <taxon>Actinomycetes</taxon>
        <taxon>Propionibacteriales</taxon>
        <taxon>Kribbellaceae</taxon>
        <taxon>Kribbella</taxon>
    </lineage>
</organism>
<evidence type="ECO:0000313" key="7">
    <source>
        <dbReference type="Proteomes" id="UP001501319"/>
    </source>
</evidence>
<dbReference type="PANTHER" id="PTHR32071">
    <property type="entry name" value="TRANSCRIPTIONAL REGULATORY PROTEIN"/>
    <property type="match status" value="1"/>
</dbReference>
<evidence type="ECO:0000256" key="2">
    <source>
        <dbReference type="ARBA" id="ARBA00022840"/>
    </source>
</evidence>
<dbReference type="PROSITE" id="PS50045">
    <property type="entry name" value="SIGMA54_INTERACT_4"/>
    <property type="match status" value="1"/>
</dbReference>
<dbReference type="Gene3D" id="3.30.450.40">
    <property type="match status" value="1"/>
</dbReference>
<name>A0ABN2F8N0_9ACTN</name>
<dbReference type="Gene3D" id="1.10.10.60">
    <property type="entry name" value="Homeodomain-like"/>
    <property type="match status" value="1"/>
</dbReference>
<dbReference type="PANTHER" id="PTHR32071:SF122">
    <property type="entry name" value="SIGMA FACTOR"/>
    <property type="match status" value="1"/>
</dbReference>
<feature type="domain" description="Sigma-54 factor interaction" evidence="5">
    <location>
        <begin position="472"/>
        <end position="533"/>
    </location>
</feature>
<keyword evidence="7" id="KW-1185">Reference proteome</keyword>
<evidence type="ECO:0000259" key="5">
    <source>
        <dbReference type="PROSITE" id="PS50045"/>
    </source>
</evidence>
<evidence type="ECO:0000256" key="3">
    <source>
        <dbReference type="ARBA" id="ARBA00023015"/>
    </source>
</evidence>